<dbReference type="InParanoid" id="C3Y5M0"/>
<dbReference type="RefSeq" id="XP_035665432.1">
    <property type="nucleotide sequence ID" value="XM_035809539.1"/>
</dbReference>
<dbReference type="GeneID" id="118408684"/>
<evidence type="ECO:0000313" key="4">
    <source>
        <dbReference type="Proteomes" id="UP000001554"/>
    </source>
</evidence>
<dbReference type="AlphaFoldDB" id="C3Y5M0"/>
<dbReference type="OrthoDB" id="10039589at2759"/>
<reference evidence="5" key="2">
    <citation type="submission" date="2025-04" db="UniProtKB">
        <authorList>
            <consortium name="RefSeq"/>
        </authorList>
    </citation>
    <scope>IDENTIFICATION</scope>
    <source>
        <strain evidence="5">S238N-H82</strain>
        <tissue evidence="5">Testes</tissue>
    </source>
</reference>
<keyword evidence="2" id="KW-0732">Signal</keyword>
<evidence type="ECO:0000313" key="5">
    <source>
        <dbReference type="RefSeq" id="XP_035665432.1"/>
    </source>
</evidence>
<dbReference type="Proteomes" id="UP000001554">
    <property type="component" value="Unplaced"/>
</dbReference>
<evidence type="ECO:0000313" key="3">
    <source>
        <dbReference type="EMBL" id="EEN64267.1"/>
    </source>
</evidence>
<dbReference type="OMA" id="FGRSMCP"/>
<feature type="signal peptide" evidence="2">
    <location>
        <begin position="1"/>
        <end position="20"/>
    </location>
</feature>
<feature type="compositionally biased region" description="Acidic residues" evidence="1">
    <location>
        <begin position="86"/>
        <end position="96"/>
    </location>
</feature>
<evidence type="ECO:0000256" key="2">
    <source>
        <dbReference type="SAM" id="SignalP"/>
    </source>
</evidence>
<dbReference type="KEGG" id="bfo:118408684"/>
<reference evidence="3" key="1">
    <citation type="journal article" date="2008" name="Nature">
        <title>The amphioxus genome and the evolution of the chordate karyotype.</title>
        <authorList>
            <consortium name="US DOE Joint Genome Institute (JGI-PGF)"/>
            <person name="Putnam N.H."/>
            <person name="Butts T."/>
            <person name="Ferrier D.E.K."/>
            <person name="Furlong R.F."/>
            <person name="Hellsten U."/>
            <person name="Kawashima T."/>
            <person name="Robinson-Rechavi M."/>
            <person name="Shoguchi E."/>
            <person name="Terry A."/>
            <person name="Yu J.-K."/>
            <person name="Benito-Gutierrez E.L."/>
            <person name="Dubchak I."/>
            <person name="Garcia-Fernandez J."/>
            <person name="Gibson-Brown J.J."/>
            <person name="Grigoriev I.V."/>
            <person name="Horton A.C."/>
            <person name="de Jong P.J."/>
            <person name="Jurka J."/>
            <person name="Kapitonov V.V."/>
            <person name="Kohara Y."/>
            <person name="Kuroki Y."/>
            <person name="Lindquist E."/>
            <person name="Lucas S."/>
            <person name="Osoegawa K."/>
            <person name="Pennacchio L.A."/>
            <person name="Salamov A.A."/>
            <person name="Satou Y."/>
            <person name="Sauka-Spengler T."/>
            <person name="Schmutz J."/>
            <person name="Shin-I T."/>
            <person name="Toyoda A."/>
            <person name="Bronner-Fraser M."/>
            <person name="Fujiyama A."/>
            <person name="Holland L.Z."/>
            <person name="Holland P.W.H."/>
            <person name="Satoh N."/>
            <person name="Rokhsar D.S."/>
        </authorList>
    </citation>
    <scope>NUCLEOTIDE SEQUENCE [LARGE SCALE GENOMIC DNA]</scope>
    <source>
        <strain evidence="3">S238N-H82</strain>
        <tissue evidence="3">Testes</tissue>
    </source>
</reference>
<feature type="region of interest" description="Disordered" evidence="1">
    <location>
        <begin position="79"/>
        <end position="99"/>
    </location>
</feature>
<keyword evidence="4" id="KW-1185">Reference proteome</keyword>
<evidence type="ECO:0000256" key="1">
    <source>
        <dbReference type="SAM" id="MobiDB-lite"/>
    </source>
</evidence>
<organism>
    <name type="scientific">Branchiostoma floridae</name>
    <name type="common">Florida lancelet</name>
    <name type="synonym">Amphioxus</name>
    <dbReference type="NCBI Taxonomy" id="7739"/>
    <lineage>
        <taxon>Eukaryota</taxon>
        <taxon>Metazoa</taxon>
        <taxon>Chordata</taxon>
        <taxon>Cephalochordata</taxon>
        <taxon>Leptocardii</taxon>
        <taxon>Amphioxiformes</taxon>
        <taxon>Branchiostomatidae</taxon>
        <taxon>Branchiostoma</taxon>
    </lineage>
</organism>
<feature type="chain" id="PRO_5044729144" evidence="2">
    <location>
        <begin position="21"/>
        <end position="117"/>
    </location>
</feature>
<dbReference type="EMBL" id="GG666487">
    <property type="protein sequence ID" value="EEN64267.1"/>
    <property type="molecule type" value="Genomic_DNA"/>
</dbReference>
<protein>
    <submittedName>
        <fullName evidence="5">Uncharacterized protein LOC118408684</fullName>
    </submittedName>
</protein>
<gene>
    <name evidence="5" type="primary">LOC118408684</name>
    <name evidence="3" type="ORF">BRAFLDRAFT_125076</name>
</gene>
<sequence length="117" mass="13231">MRTTAFLLASLLVLLHTILPSTVDSLALGGREAQHRQDCGGRRIRSRVPVGLKRAWPDRRGGLNSDDIFWEDTLPNSIERRQPSTEIDDEEVVDSADPDRVQYNPNAWSRFGRSMCP</sequence>
<name>C3Y5M0_BRAFL</name>
<accession>C3Y5M0</accession>
<proteinExistence type="predicted"/>